<dbReference type="EMBL" id="JAOPHQ010000375">
    <property type="protein sequence ID" value="KAK0154658.1"/>
    <property type="molecule type" value="Genomic_DNA"/>
</dbReference>
<protein>
    <submittedName>
        <fullName evidence="1">Uncharacterized protein</fullName>
    </submittedName>
</protein>
<keyword evidence="2" id="KW-1185">Reference proteome</keyword>
<evidence type="ECO:0000313" key="2">
    <source>
        <dbReference type="Proteomes" id="UP001174136"/>
    </source>
</evidence>
<reference evidence="1" key="1">
    <citation type="journal article" date="2023" name="Front. Mar. Sci.">
        <title>A new Merluccius polli reference genome to investigate the effects of global change in West African waters.</title>
        <authorList>
            <person name="Mateo J.L."/>
            <person name="Blanco-Fernandez C."/>
            <person name="Garcia-Vazquez E."/>
            <person name="Machado-Schiaffino G."/>
        </authorList>
    </citation>
    <scope>NUCLEOTIDE SEQUENCE</scope>
    <source>
        <strain evidence="1">C29</strain>
        <tissue evidence="1">Fin</tissue>
    </source>
</reference>
<name>A0AA47N916_MERPO</name>
<sequence length="545" mass="61941">MPPMGVLRKGLDPTGVTCARGYLRKGLDPMVNLGVRMEHLEEGMDHEEMFKILATVFKKEVEISRKIYTVHNTQQLINQTCDAGFQIDRLLKFDADFSEFIDVDPNVCISDLDKFQIYLCESTNSQADNAMACHVQQPNPEQTTGLEPLIQKKLPEIFEEIRINGIVSEKTRLKLVKLVVSDLVERHGFYPSSDEKVALAGTIITTVPCLKVQVDGKGQGFEHFYDPSSHTGFLEIRLRNIRRKLEEDQRRYRKHKRRREVGQNPVQEVQDANDTRELINLMKRLRPSAENLASIKSGMQRTFTHRRSWISSLSPTMGEVFQEYPRFLDIPALFDSEFNTLCEGKGDLFMRRWEAVIIPQLTAVAVKKKHIASLTEGMDGLIDDERSYRMLQILTHLLPPIASSRCSVKSAITHLIDFVPTGTSISSLCTDDSESHPSPPHLLSIGSFRDPIRQYVIIGKNDKVIIPLDQDLTGAVDKLFKLFWVCNLAYPPQLSSVFSFLEYVYNIPLSTNRKSKSPHVYDVIVKVKVKCCDKVFLAAITDAQL</sequence>
<dbReference type="PANTHER" id="PTHR31025:SF28">
    <property type="match status" value="1"/>
</dbReference>
<accession>A0AA47N916</accession>
<evidence type="ECO:0000313" key="1">
    <source>
        <dbReference type="EMBL" id="KAK0154658.1"/>
    </source>
</evidence>
<dbReference type="Proteomes" id="UP001174136">
    <property type="component" value="Unassembled WGS sequence"/>
</dbReference>
<organism evidence="1 2">
    <name type="scientific">Merluccius polli</name>
    <name type="common">Benguela hake</name>
    <name type="synonym">Merluccius cadenati</name>
    <dbReference type="NCBI Taxonomy" id="89951"/>
    <lineage>
        <taxon>Eukaryota</taxon>
        <taxon>Metazoa</taxon>
        <taxon>Chordata</taxon>
        <taxon>Craniata</taxon>
        <taxon>Vertebrata</taxon>
        <taxon>Euteleostomi</taxon>
        <taxon>Actinopterygii</taxon>
        <taxon>Neopterygii</taxon>
        <taxon>Teleostei</taxon>
        <taxon>Neoteleostei</taxon>
        <taxon>Acanthomorphata</taxon>
        <taxon>Zeiogadaria</taxon>
        <taxon>Gadariae</taxon>
        <taxon>Gadiformes</taxon>
        <taxon>Gadoidei</taxon>
        <taxon>Merlucciidae</taxon>
        <taxon>Merluccius</taxon>
    </lineage>
</organism>
<dbReference type="AlphaFoldDB" id="A0AA47N916"/>
<proteinExistence type="predicted"/>
<gene>
    <name evidence="1" type="ORF">N1851_003033</name>
</gene>
<dbReference type="PANTHER" id="PTHR31025">
    <property type="entry name" value="SI:CH211-196P9.1-RELATED"/>
    <property type="match status" value="1"/>
</dbReference>
<comment type="caution">
    <text evidence="1">The sequence shown here is derived from an EMBL/GenBank/DDBJ whole genome shotgun (WGS) entry which is preliminary data.</text>
</comment>